<dbReference type="EMBL" id="DAKRPA010000027">
    <property type="protein sequence ID" value="DBA02741.1"/>
    <property type="molecule type" value="Genomic_DNA"/>
</dbReference>
<evidence type="ECO:0000313" key="1">
    <source>
        <dbReference type="EMBL" id="DBA02741.1"/>
    </source>
</evidence>
<reference evidence="1" key="2">
    <citation type="journal article" date="2023" name="Microbiol Resour">
        <title>Decontamination and Annotation of the Draft Genome Sequence of the Oomycete Lagenidium giganteum ARSEF 373.</title>
        <authorList>
            <person name="Morgan W.R."/>
            <person name="Tartar A."/>
        </authorList>
    </citation>
    <scope>NUCLEOTIDE SEQUENCE</scope>
    <source>
        <strain evidence="1">ARSEF 373</strain>
    </source>
</reference>
<proteinExistence type="predicted"/>
<accession>A0AAV2Z5V7</accession>
<dbReference type="Proteomes" id="UP001146120">
    <property type="component" value="Unassembled WGS sequence"/>
</dbReference>
<keyword evidence="2" id="KW-1185">Reference proteome</keyword>
<sequence>MPLAFVLEMYWMTIQGKLLSSLVLVFNLNTDHHGKRSSNWIRQ</sequence>
<evidence type="ECO:0000313" key="2">
    <source>
        <dbReference type="Proteomes" id="UP001146120"/>
    </source>
</evidence>
<organism evidence="1 2">
    <name type="scientific">Lagenidium giganteum</name>
    <dbReference type="NCBI Taxonomy" id="4803"/>
    <lineage>
        <taxon>Eukaryota</taxon>
        <taxon>Sar</taxon>
        <taxon>Stramenopiles</taxon>
        <taxon>Oomycota</taxon>
        <taxon>Peronosporomycetes</taxon>
        <taxon>Pythiales</taxon>
        <taxon>Pythiaceae</taxon>
    </lineage>
</organism>
<comment type="caution">
    <text evidence="1">The sequence shown here is derived from an EMBL/GenBank/DDBJ whole genome shotgun (WGS) entry which is preliminary data.</text>
</comment>
<reference evidence="1" key="1">
    <citation type="submission" date="2022-11" db="EMBL/GenBank/DDBJ databases">
        <authorList>
            <person name="Morgan W.R."/>
            <person name="Tartar A."/>
        </authorList>
    </citation>
    <scope>NUCLEOTIDE SEQUENCE</scope>
    <source>
        <strain evidence="1">ARSEF 373</strain>
    </source>
</reference>
<protein>
    <submittedName>
        <fullName evidence="1">Uncharacterized protein</fullName>
    </submittedName>
</protein>
<name>A0AAV2Z5V7_9STRA</name>
<dbReference type="AlphaFoldDB" id="A0AAV2Z5V7"/>
<gene>
    <name evidence="1" type="ORF">N0F65_010669</name>
</gene>